<name>A0A093VCG4_TALMA</name>
<dbReference type="Pfam" id="PF16455">
    <property type="entry name" value="UBD"/>
    <property type="match status" value="1"/>
</dbReference>
<feature type="domain" description="DC-UbP/UBTD2 N-terminal" evidence="5">
    <location>
        <begin position="67"/>
        <end position="168"/>
    </location>
</feature>
<dbReference type="EMBL" id="JPOX01000014">
    <property type="protein sequence ID" value="KFX47669.1"/>
    <property type="molecule type" value="Genomic_DNA"/>
</dbReference>
<feature type="region of interest" description="Disordered" evidence="4">
    <location>
        <begin position="1"/>
        <end position="63"/>
    </location>
</feature>
<comment type="subcellular location">
    <subcellularLocation>
        <location evidence="1">Nucleus</location>
    </subcellularLocation>
</comment>
<evidence type="ECO:0000313" key="6">
    <source>
        <dbReference type="EMBL" id="KFX47669.1"/>
    </source>
</evidence>
<feature type="compositionally biased region" description="Acidic residues" evidence="4">
    <location>
        <begin position="586"/>
        <end position="605"/>
    </location>
</feature>
<feature type="region of interest" description="Disordered" evidence="4">
    <location>
        <begin position="577"/>
        <end position="605"/>
    </location>
</feature>
<dbReference type="PANTHER" id="PTHR13609">
    <property type="entry name" value="UBIQUITIN DOMAIN CONTAINING 1 PROTEIN-RELATED"/>
    <property type="match status" value="1"/>
</dbReference>
<dbReference type="InterPro" id="IPR032752">
    <property type="entry name" value="DC-UbP/UBTD2_N"/>
</dbReference>
<feature type="compositionally biased region" description="Basic and acidic residues" evidence="4">
    <location>
        <begin position="479"/>
        <end position="496"/>
    </location>
</feature>
<gene>
    <name evidence="6" type="ORF">GQ26_0140950</name>
</gene>
<comment type="caution">
    <text evidence="6">The sequence shown here is derived from an EMBL/GenBank/DDBJ whole genome shotgun (WGS) entry which is preliminary data.</text>
</comment>
<proteinExistence type="inferred from homology"/>
<dbReference type="GO" id="GO:0030688">
    <property type="term" value="C:preribosome, small subunit precursor"/>
    <property type="evidence" value="ECO:0007669"/>
    <property type="project" value="InterPro"/>
</dbReference>
<comment type="similarity">
    <text evidence="2">Belongs to the RRP1 family.</text>
</comment>
<reference evidence="6" key="1">
    <citation type="journal article" date="2014" name="PLoS Genet.">
        <title>Signature Gene Expression Reveals Novel Clues to the Molecular Mechanisms of Dimorphic Transition in Penicillium marneffei.</title>
        <authorList>
            <person name="Yang E."/>
            <person name="Wang G."/>
            <person name="Cai J."/>
            <person name="Woo P.C."/>
            <person name="Lau S.K."/>
            <person name="Yuen K.-Y."/>
            <person name="Chow W.-N."/>
            <person name="Lin X."/>
        </authorList>
    </citation>
    <scope>NUCLEOTIDE SEQUENCE [LARGE SCALE GENOMIC DNA]</scope>
    <source>
        <strain evidence="6">PM1</strain>
    </source>
</reference>
<evidence type="ECO:0000256" key="3">
    <source>
        <dbReference type="ARBA" id="ARBA00023242"/>
    </source>
</evidence>
<evidence type="ECO:0000259" key="5">
    <source>
        <dbReference type="Pfam" id="PF16455"/>
    </source>
</evidence>
<dbReference type="GO" id="GO:0005634">
    <property type="term" value="C:nucleus"/>
    <property type="evidence" value="ECO:0007669"/>
    <property type="project" value="UniProtKB-SubCell"/>
</dbReference>
<dbReference type="GO" id="GO:0006364">
    <property type="term" value="P:rRNA processing"/>
    <property type="evidence" value="ECO:0007669"/>
    <property type="project" value="InterPro"/>
</dbReference>
<dbReference type="Gene3D" id="1.20.225.20">
    <property type="entry name" value="Ub domain-containing protein, DC-UbP/UBTD2, N-terminal domain"/>
    <property type="match status" value="1"/>
</dbReference>
<dbReference type="InterPro" id="IPR010301">
    <property type="entry name" value="RRP1"/>
</dbReference>
<evidence type="ECO:0000256" key="2">
    <source>
        <dbReference type="ARBA" id="ARBA00006374"/>
    </source>
</evidence>
<feature type="region of interest" description="Disordered" evidence="4">
    <location>
        <begin position="402"/>
        <end position="457"/>
    </location>
</feature>
<dbReference type="InterPro" id="IPR039869">
    <property type="entry name" value="UBTD1/2"/>
</dbReference>
<dbReference type="eggNOG" id="KOG3911">
    <property type="taxonomic scope" value="Eukaryota"/>
</dbReference>
<evidence type="ECO:0000256" key="4">
    <source>
        <dbReference type="SAM" id="MobiDB-lite"/>
    </source>
</evidence>
<accession>A0A093VCG4</accession>
<protein>
    <submittedName>
        <fullName evidence="6">Ribosomal RNA-processing protein 1 like</fullName>
    </submittedName>
</protein>
<keyword evidence="3" id="KW-0539">Nucleus</keyword>
<dbReference type="InterPro" id="IPR038169">
    <property type="entry name" value="DC-UbP/UBTD2_N_sf"/>
</dbReference>
<sequence>MGCCLSRPSNDEQSFHASTATQERGEDALSTHQSDHHSRQQASNSSTRRRSRPRRQGVALPLDQHYNQPIRPHVWRSKRRLWTRTQIDREREEFFDTRVTGRTEVWAALGAALSLMRDGEIETAQGIIDAAGVTVPTGDLCEGCYDENGVLYRLPQCIVSDPDNIVDDSGAAANETDGADDDMEDGISDRKIVSEESDEELISEDLERRREEKGKMSERDMIRVQARLSDRGGPDVVISIEKTQTVGVLARKVQSEVKYCRHFRTAAMATTDIQKTPFVRELASSDRKTRDKALESLTLFLKARKDLSLLELLKVWRGLFFCFYHSDRPLTQQALARALSFSLVPSLPRESRLRFLRAFWITIGTEFHNLDRLRLDKYLFLIRCYVGVAFEIYLKGKINDKSGEQQQEEDAGTKDDEGNKKRKRKGDDKAKNGKRRKQSDDNDAKASGSEQQQQGGKWTELESYISLLEEGPLCPINFDPKEKKPSKDEVAMPHGPDGLRYHISDIWLDELEKVVSSYDSDDQNEEVVPVKDRLDVPIELLLRPFEKLNKESQTKSVRMKVESEVLDDERLVEWGFRERKKKTNGSEDDDDEEDDENDEWDGFDD</sequence>
<dbReference type="HOGENOM" id="CLU_451410_0_0_1"/>
<feature type="compositionally biased region" description="Basic and acidic residues" evidence="4">
    <location>
        <begin position="23"/>
        <end position="38"/>
    </location>
</feature>
<organism evidence="6">
    <name type="scientific">Talaromyces marneffei PM1</name>
    <dbReference type="NCBI Taxonomy" id="1077442"/>
    <lineage>
        <taxon>Eukaryota</taxon>
        <taxon>Fungi</taxon>
        <taxon>Dikarya</taxon>
        <taxon>Ascomycota</taxon>
        <taxon>Pezizomycotina</taxon>
        <taxon>Eurotiomycetes</taxon>
        <taxon>Eurotiomycetidae</taxon>
        <taxon>Eurotiales</taxon>
        <taxon>Trichocomaceae</taxon>
        <taxon>Talaromyces</taxon>
        <taxon>Talaromyces sect. Talaromyces</taxon>
    </lineage>
</organism>
<evidence type="ECO:0000256" key="1">
    <source>
        <dbReference type="ARBA" id="ARBA00004123"/>
    </source>
</evidence>
<dbReference type="AlphaFoldDB" id="A0A093VCG4"/>
<feature type="region of interest" description="Disordered" evidence="4">
    <location>
        <begin position="476"/>
        <end position="496"/>
    </location>
</feature>
<dbReference type="Pfam" id="PF05997">
    <property type="entry name" value="Nop52"/>
    <property type="match status" value="2"/>
</dbReference>
<feature type="compositionally biased region" description="Basic and acidic residues" evidence="4">
    <location>
        <begin position="411"/>
        <end position="431"/>
    </location>
</feature>